<name>A0A4Y2QBY1_ARAVE</name>
<organism evidence="1 2">
    <name type="scientific">Araneus ventricosus</name>
    <name type="common">Orbweaver spider</name>
    <name type="synonym">Epeira ventricosa</name>
    <dbReference type="NCBI Taxonomy" id="182803"/>
    <lineage>
        <taxon>Eukaryota</taxon>
        <taxon>Metazoa</taxon>
        <taxon>Ecdysozoa</taxon>
        <taxon>Arthropoda</taxon>
        <taxon>Chelicerata</taxon>
        <taxon>Arachnida</taxon>
        <taxon>Araneae</taxon>
        <taxon>Araneomorphae</taxon>
        <taxon>Entelegynae</taxon>
        <taxon>Araneoidea</taxon>
        <taxon>Araneidae</taxon>
        <taxon>Araneus</taxon>
    </lineage>
</organism>
<evidence type="ECO:0000313" key="2">
    <source>
        <dbReference type="Proteomes" id="UP000499080"/>
    </source>
</evidence>
<gene>
    <name evidence="1" type="ORF">AVEN_171453_1</name>
</gene>
<reference evidence="1 2" key="1">
    <citation type="journal article" date="2019" name="Sci. Rep.">
        <title>Orb-weaving spider Araneus ventricosus genome elucidates the spidroin gene catalogue.</title>
        <authorList>
            <person name="Kono N."/>
            <person name="Nakamura H."/>
            <person name="Ohtoshi R."/>
            <person name="Moran D.A.P."/>
            <person name="Shinohara A."/>
            <person name="Yoshida Y."/>
            <person name="Fujiwara M."/>
            <person name="Mori M."/>
            <person name="Tomita M."/>
            <person name="Arakawa K."/>
        </authorList>
    </citation>
    <scope>NUCLEOTIDE SEQUENCE [LARGE SCALE GENOMIC DNA]</scope>
</reference>
<dbReference type="AlphaFoldDB" id="A0A4Y2QBY1"/>
<comment type="caution">
    <text evidence="1">The sequence shown here is derived from an EMBL/GenBank/DDBJ whole genome shotgun (WGS) entry which is preliminary data.</text>
</comment>
<sequence length="197" mass="21762">MECLISCCQLDTIKCKRILDLEVLPTCVSANSYEKPVSDSMPMSTDQSHPAPGASCETLVFMATEYSNPDAGRWKYLSSKDRSGQNLRNHQQTPSLPILPKAFLTLKARSKQHVTFSFRASKEKLSSSRDEFSQSQQLLFTGTSSCSAPVSNFMIQIDPPHILSVNNSKADYSTPRTGKVSVHHQCTITGIRPLHGP</sequence>
<proteinExistence type="predicted"/>
<dbReference type="Proteomes" id="UP000499080">
    <property type="component" value="Unassembled WGS sequence"/>
</dbReference>
<protein>
    <submittedName>
        <fullName evidence="1">Uncharacterized protein</fullName>
    </submittedName>
</protein>
<dbReference type="EMBL" id="BGPR01013484">
    <property type="protein sequence ID" value="GBN60891.1"/>
    <property type="molecule type" value="Genomic_DNA"/>
</dbReference>
<accession>A0A4Y2QBY1</accession>
<evidence type="ECO:0000313" key="1">
    <source>
        <dbReference type="EMBL" id="GBN60891.1"/>
    </source>
</evidence>
<keyword evidence="2" id="KW-1185">Reference proteome</keyword>